<keyword evidence="2" id="KW-0762">Sugar transport</keyword>
<name>A0A2T5MBU3_9GAMM</name>
<organism evidence="2 3">
    <name type="scientific">Stenotrophobium rhamnosiphilum</name>
    <dbReference type="NCBI Taxonomy" id="2029166"/>
    <lineage>
        <taxon>Bacteria</taxon>
        <taxon>Pseudomonadati</taxon>
        <taxon>Pseudomonadota</taxon>
        <taxon>Gammaproteobacteria</taxon>
        <taxon>Nevskiales</taxon>
        <taxon>Nevskiaceae</taxon>
        <taxon>Stenotrophobium</taxon>
    </lineage>
</organism>
<dbReference type="Pfam" id="PF00359">
    <property type="entry name" value="PTS_EIIA_2"/>
    <property type="match status" value="1"/>
</dbReference>
<proteinExistence type="predicted"/>
<dbReference type="PROSITE" id="PS00372">
    <property type="entry name" value="PTS_EIIA_TYPE_2_HIS"/>
    <property type="match status" value="1"/>
</dbReference>
<gene>
    <name evidence="2" type="ORF">CJD38_15990</name>
</gene>
<dbReference type="PROSITE" id="PS51094">
    <property type="entry name" value="PTS_EIIA_TYPE_2"/>
    <property type="match status" value="1"/>
</dbReference>
<accession>A0A2T5MBU3</accession>
<dbReference type="SUPFAM" id="SSF55804">
    <property type="entry name" value="Phoshotransferase/anion transport protein"/>
    <property type="match status" value="1"/>
</dbReference>
<dbReference type="AlphaFoldDB" id="A0A2T5MBU3"/>
<dbReference type="CDD" id="cd00211">
    <property type="entry name" value="PTS_IIA_fru"/>
    <property type="match status" value="1"/>
</dbReference>
<keyword evidence="2" id="KW-0813">Transport</keyword>
<sequence>MKLNEILGADRVVSGGTYTSKKKVLEDLARLLNKGASGVDANDILTSLSSREKLGSTGLGHGVAIPHGRMGGVEGSVGAFMRLKHPLDYEAHDGLGVDLVFGLLVPQNATEAHLKHLAAIAEMFSDEVFCKKLREAGDDASLFALLNSFKPGN</sequence>
<keyword evidence="3" id="KW-1185">Reference proteome</keyword>
<dbReference type="RefSeq" id="WP_107941393.1">
    <property type="nucleotide sequence ID" value="NZ_QANS01000007.1"/>
</dbReference>
<evidence type="ECO:0000313" key="3">
    <source>
        <dbReference type="Proteomes" id="UP000244248"/>
    </source>
</evidence>
<dbReference type="EMBL" id="QANS01000007">
    <property type="protein sequence ID" value="PTU30047.1"/>
    <property type="molecule type" value="Genomic_DNA"/>
</dbReference>
<dbReference type="Proteomes" id="UP000244248">
    <property type="component" value="Unassembled WGS sequence"/>
</dbReference>
<dbReference type="Gene3D" id="3.40.930.10">
    <property type="entry name" value="Mannitol-specific EII, Chain A"/>
    <property type="match status" value="1"/>
</dbReference>
<reference evidence="2 3" key="1">
    <citation type="submission" date="2018-04" db="EMBL/GenBank/DDBJ databases">
        <title>Novel species isolated from glacier.</title>
        <authorList>
            <person name="Liu Q."/>
            <person name="Xin Y.-H."/>
        </authorList>
    </citation>
    <scope>NUCLEOTIDE SEQUENCE [LARGE SCALE GENOMIC DNA]</scope>
    <source>
        <strain evidence="2 3">GT1R17</strain>
    </source>
</reference>
<dbReference type="OrthoDB" id="95460at2"/>
<dbReference type="GO" id="GO:0030295">
    <property type="term" value="F:protein kinase activator activity"/>
    <property type="evidence" value="ECO:0007669"/>
    <property type="project" value="TreeGrafter"/>
</dbReference>
<evidence type="ECO:0000259" key="1">
    <source>
        <dbReference type="PROSITE" id="PS51094"/>
    </source>
</evidence>
<dbReference type="PANTHER" id="PTHR47738:SF1">
    <property type="entry name" value="NITROGEN REGULATORY PROTEIN"/>
    <property type="match status" value="1"/>
</dbReference>
<comment type="caution">
    <text evidence="2">The sequence shown here is derived from an EMBL/GenBank/DDBJ whole genome shotgun (WGS) entry which is preliminary data.</text>
</comment>
<dbReference type="InterPro" id="IPR002178">
    <property type="entry name" value="PTS_EIIA_type-2_dom"/>
</dbReference>
<dbReference type="InterPro" id="IPR051541">
    <property type="entry name" value="PTS_SugarTrans_NitroReg"/>
</dbReference>
<feature type="domain" description="PTS EIIA type-2" evidence="1">
    <location>
        <begin position="5"/>
        <end position="149"/>
    </location>
</feature>
<evidence type="ECO:0000313" key="2">
    <source>
        <dbReference type="EMBL" id="PTU30047.1"/>
    </source>
</evidence>
<dbReference type="InterPro" id="IPR016152">
    <property type="entry name" value="PTrfase/Anion_transptr"/>
</dbReference>
<dbReference type="PANTHER" id="PTHR47738">
    <property type="entry name" value="PTS SYSTEM FRUCTOSE-LIKE EIIA COMPONENT-RELATED"/>
    <property type="match status" value="1"/>
</dbReference>
<protein>
    <submittedName>
        <fullName evidence="2">PTS sugar transporter subunit IIA</fullName>
    </submittedName>
</protein>